<sequence>MITIGHIVTVSLLCSLLSLAAGFYYRKQYSVLKERLSGQKNKLTFLQLFSKKLPEYLKALGIVLDFKKINNWLVLAGRPFKLNAEEFVGAYIVLVAGTGVVAYTMINLGLVSKLIGFLFFAVPSVVPYFHIESEAQKARDKINTELINLIYSMDLGVSNGLDEKLLIQWAAEGKGLLASMLRESLKEVDLGGEEYLIFYRLAEDYNVPDAEEVGMLIKHAEKNGVDISQSLYDLARDFRYRRDSDLDKNIGKVKLTIGVYVVLAYMVMTFALIAGPIMVEYLPYLSKGTG</sequence>
<dbReference type="PANTHER" id="PTHR35007:SF2">
    <property type="entry name" value="PILUS ASSEMBLE PROTEIN"/>
    <property type="match status" value="1"/>
</dbReference>
<dbReference type="eggNOG" id="COG2064">
    <property type="taxonomic scope" value="Bacteria"/>
</dbReference>
<evidence type="ECO:0008006" key="4">
    <source>
        <dbReference type="Google" id="ProtNLM"/>
    </source>
</evidence>
<gene>
    <name evidence="2" type="ordered locus">Dred_0807</name>
</gene>
<dbReference type="OrthoDB" id="9863662at2"/>
<dbReference type="PANTHER" id="PTHR35007">
    <property type="entry name" value="INTEGRAL MEMBRANE PROTEIN-RELATED"/>
    <property type="match status" value="1"/>
</dbReference>
<protein>
    <recommendedName>
        <fullName evidence="4">Type II secretion system protein GspF domain-containing protein</fullName>
    </recommendedName>
</protein>
<proteinExistence type="predicted"/>
<feature type="transmembrane region" description="Helical" evidence="1">
    <location>
        <begin position="257"/>
        <end position="279"/>
    </location>
</feature>
<keyword evidence="1" id="KW-0472">Membrane</keyword>
<dbReference type="RefSeq" id="WP_011877180.1">
    <property type="nucleotide sequence ID" value="NC_009253.1"/>
</dbReference>
<dbReference type="AlphaFoldDB" id="A4J2P2"/>
<organism evidence="2 3">
    <name type="scientific">Desulforamulus reducens (strain ATCC BAA-1160 / DSM 100696 / MI-1)</name>
    <name type="common">Desulfotomaculum reducens</name>
    <dbReference type="NCBI Taxonomy" id="349161"/>
    <lineage>
        <taxon>Bacteria</taxon>
        <taxon>Bacillati</taxon>
        <taxon>Bacillota</taxon>
        <taxon>Clostridia</taxon>
        <taxon>Eubacteriales</taxon>
        <taxon>Peptococcaceae</taxon>
        <taxon>Desulforamulus</taxon>
    </lineage>
</organism>
<evidence type="ECO:0000256" key="1">
    <source>
        <dbReference type="SAM" id="Phobius"/>
    </source>
</evidence>
<feature type="transmembrane region" description="Helical" evidence="1">
    <location>
        <begin position="6"/>
        <end position="25"/>
    </location>
</feature>
<accession>A4J2P2</accession>
<evidence type="ECO:0000313" key="3">
    <source>
        <dbReference type="Proteomes" id="UP000001556"/>
    </source>
</evidence>
<keyword evidence="1" id="KW-1133">Transmembrane helix</keyword>
<dbReference type="STRING" id="349161.Dred_0807"/>
<feature type="transmembrane region" description="Helical" evidence="1">
    <location>
        <begin position="88"/>
        <end position="108"/>
    </location>
</feature>
<evidence type="ECO:0000313" key="2">
    <source>
        <dbReference type="EMBL" id="ABO49345.1"/>
    </source>
</evidence>
<keyword evidence="3" id="KW-1185">Reference proteome</keyword>
<dbReference type="EMBL" id="CP000612">
    <property type="protein sequence ID" value="ABO49345.1"/>
    <property type="molecule type" value="Genomic_DNA"/>
</dbReference>
<dbReference type="Proteomes" id="UP000001556">
    <property type="component" value="Chromosome"/>
</dbReference>
<reference evidence="2 3" key="1">
    <citation type="submission" date="2007-03" db="EMBL/GenBank/DDBJ databases">
        <title>Complete sequence of Desulfotomaculum reducens MI-1.</title>
        <authorList>
            <consortium name="US DOE Joint Genome Institute"/>
            <person name="Copeland A."/>
            <person name="Lucas S."/>
            <person name="Lapidus A."/>
            <person name="Barry K."/>
            <person name="Detter J.C."/>
            <person name="Glavina del Rio T."/>
            <person name="Hammon N."/>
            <person name="Israni S."/>
            <person name="Dalin E."/>
            <person name="Tice H."/>
            <person name="Pitluck S."/>
            <person name="Sims D."/>
            <person name="Brettin T."/>
            <person name="Bruce D."/>
            <person name="Han C."/>
            <person name="Tapia R."/>
            <person name="Schmutz J."/>
            <person name="Larimer F."/>
            <person name="Land M."/>
            <person name="Hauser L."/>
            <person name="Kyrpides N."/>
            <person name="Kim E."/>
            <person name="Tebo B.M."/>
            <person name="Richardson P."/>
        </authorList>
    </citation>
    <scope>NUCLEOTIDE SEQUENCE [LARGE SCALE GENOMIC DNA]</scope>
    <source>
        <strain evidence="2 3">MI-1</strain>
    </source>
</reference>
<name>A4J2P2_DESRM</name>
<feature type="transmembrane region" description="Helical" evidence="1">
    <location>
        <begin position="114"/>
        <end position="131"/>
    </location>
</feature>
<keyword evidence="1" id="KW-0812">Transmembrane</keyword>
<dbReference type="KEGG" id="drm:Dred_0807"/>
<dbReference type="HOGENOM" id="CLU_958862_0_0_9"/>